<dbReference type="Proteomes" id="UP000076449">
    <property type="component" value="Chromosome III"/>
</dbReference>
<accession>A0A162CPU4</accession>
<dbReference type="Pfam" id="PF00135">
    <property type="entry name" value="COesterase"/>
    <property type="match status" value="1"/>
</dbReference>
<dbReference type="InterPro" id="IPR002018">
    <property type="entry name" value="CarbesteraseB"/>
</dbReference>
<evidence type="ECO:0000256" key="1">
    <source>
        <dbReference type="ARBA" id="ARBA00005964"/>
    </source>
</evidence>
<evidence type="ECO:0000259" key="4">
    <source>
        <dbReference type="Pfam" id="PF00135"/>
    </source>
</evidence>
<reference evidence="5" key="1">
    <citation type="journal article" date="2014" name="Genome Announc.">
        <title>Complete sequencing and chromosome-scale genome assembly of the industrial progenitor strain P2niaD18 from the penicillin producer Penicillium chrysogenum.</title>
        <authorList>
            <person name="Specht T."/>
            <person name="Dahlmann T.A."/>
            <person name="Zadra I."/>
            <person name="Kurnsteiner H."/>
            <person name="Kuck U."/>
        </authorList>
    </citation>
    <scope>NUCLEOTIDE SEQUENCE [LARGE SCALE GENOMIC DNA]</scope>
    <source>
        <strain evidence="5">P2niaD18</strain>
    </source>
</reference>
<dbReference type="InterPro" id="IPR029058">
    <property type="entry name" value="AB_hydrolase_fold"/>
</dbReference>
<dbReference type="GO" id="GO:0072330">
    <property type="term" value="P:monocarboxylic acid biosynthetic process"/>
    <property type="evidence" value="ECO:0007669"/>
    <property type="project" value="UniProtKB-ARBA"/>
</dbReference>
<dbReference type="InterPro" id="IPR019826">
    <property type="entry name" value="Carboxylesterase_B_AS"/>
</dbReference>
<dbReference type="PANTHER" id="PTHR11559">
    <property type="entry name" value="CARBOXYLESTERASE"/>
    <property type="match status" value="1"/>
</dbReference>
<keyword evidence="2 3" id="KW-0378">Hydrolase</keyword>
<dbReference type="GO" id="GO:0016787">
    <property type="term" value="F:hydrolase activity"/>
    <property type="evidence" value="ECO:0007669"/>
    <property type="project" value="UniProtKB-KW"/>
</dbReference>
<feature type="chain" id="PRO_5007747811" description="Carboxylic ester hydrolase" evidence="3">
    <location>
        <begin position="22"/>
        <end position="562"/>
    </location>
</feature>
<gene>
    <name evidence="5" type="ORF">EN45_088520</name>
</gene>
<sequence>MKNLFVSLSHTAAFLFQLSSARQALPKVDLGYEIHQALSYNETGQLYQFTNIRYAQPPLGDLRFAAPVAPTGRNPVVQTGNVSYICPQAGPAWGVISNSFQSAYISNDLSRFNYTHLAEMAPEILPTLISELNYGTAVSEDCLFLDVTVPKQVFNRSSRKRAPVVVWIYGGAYTLGSKGVNAAGLIKASQFNNASGVIHVAMNYRLGAFGWLAGPTLQGMGGVSNAGLYDQRLALEWVQKYIHLFGGDPNQVTVMGESAGGGSIMHQITAYGGNKPSPFQRAIIQSPGLTPTVSQFKQENKTQTFLSLLNVSTIEEARQLSSDDLINANSWQVGNASYSDYVWGPVVDGLFVPALPGILLLNGGFSHNVSVMVGHNKNESPSFTPPWANNTAAIRALFPGTDLSVIDYIVNELYPANFSDPAISARYNSGINRTIAMVNEEIFTCNTNYLARAFENETYNYEFQVAPALHGQDVSYTYWNGEATDHSTGVSHMVAPIAKLMQAYITNFIATGNPNGPGLPIFPKQGHNATMLGISGNSANVKVQPDDTANMRCVWWQKALWL</sequence>
<name>A0A162CPU4_PENCH</name>
<feature type="signal peptide" evidence="3">
    <location>
        <begin position="1"/>
        <end position="21"/>
    </location>
</feature>
<dbReference type="InterPro" id="IPR050309">
    <property type="entry name" value="Type-B_Carboxylest/Lipase"/>
</dbReference>
<dbReference type="SUPFAM" id="SSF53474">
    <property type="entry name" value="alpha/beta-Hydrolases"/>
    <property type="match status" value="1"/>
</dbReference>
<dbReference type="EC" id="3.1.1.-" evidence="3"/>
<comment type="similarity">
    <text evidence="1 3">Belongs to the type-B carboxylesterase/lipase family.</text>
</comment>
<evidence type="ECO:0000313" key="5">
    <source>
        <dbReference type="EMBL" id="KZN84710.1"/>
    </source>
</evidence>
<keyword evidence="3" id="KW-0732">Signal</keyword>
<evidence type="ECO:0000256" key="3">
    <source>
        <dbReference type="RuleBase" id="RU361235"/>
    </source>
</evidence>
<dbReference type="AlphaFoldDB" id="A0A162CPU4"/>
<dbReference type="PROSITE" id="PS00122">
    <property type="entry name" value="CARBOXYLESTERASE_B_1"/>
    <property type="match status" value="1"/>
</dbReference>
<dbReference type="EMBL" id="CM002800">
    <property type="protein sequence ID" value="KZN84710.1"/>
    <property type="molecule type" value="Genomic_DNA"/>
</dbReference>
<protein>
    <recommendedName>
        <fullName evidence="3">Carboxylic ester hydrolase</fullName>
        <ecNumber evidence="3">3.1.1.-</ecNumber>
    </recommendedName>
</protein>
<proteinExistence type="inferred from homology"/>
<organism evidence="5">
    <name type="scientific">Penicillium chrysogenum</name>
    <name type="common">Penicillium notatum</name>
    <dbReference type="NCBI Taxonomy" id="5076"/>
    <lineage>
        <taxon>Eukaryota</taxon>
        <taxon>Fungi</taxon>
        <taxon>Dikarya</taxon>
        <taxon>Ascomycota</taxon>
        <taxon>Pezizomycotina</taxon>
        <taxon>Eurotiomycetes</taxon>
        <taxon>Eurotiomycetidae</taxon>
        <taxon>Eurotiales</taxon>
        <taxon>Aspergillaceae</taxon>
        <taxon>Penicillium</taxon>
        <taxon>Penicillium chrysogenum species complex</taxon>
    </lineage>
</organism>
<feature type="domain" description="Carboxylesterase type B" evidence="4">
    <location>
        <begin position="41"/>
        <end position="539"/>
    </location>
</feature>
<dbReference type="GO" id="GO:0017000">
    <property type="term" value="P:antibiotic biosynthetic process"/>
    <property type="evidence" value="ECO:0007669"/>
    <property type="project" value="UniProtKB-ARBA"/>
</dbReference>
<evidence type="ECO:0000256" key="2">
    <source>
        <dbReference type="ARBA" id="ARBA00022801"/>
    </source>
</evidence>
<dbReference type="ESTHER" id="pench-a0a162cpu4">
    <property type="family name" value="Fungal_carboxylesterase_lipase"/>
</dbReference>
<dbReference type="Gene3D" id="3.40.50.1820">
    <property type="entry name" value="alpha/beta hydrolase"/>
    <property type="match status" value="1"/>
</dbReference>